<dbReference type="AlphaFoldDB" id="A0A4Z2GJW3"/>
<name>A0A4Z2GJW3_9TELE</name>
<organism evidence="1 2">
    <name type="scientific">Liparis tanakae</name>
    <name type="common">Tanaka's snailfish</name>
    <dbReference type="NCBI Taxonomy" id="230148"/>
    <lineage>
        <taxon>Eukaryota</taxon>
        <taxon>Metazoa</taxon>
        <taxon>Chordata</taxon>
        <taxon>Craniata</taxon>
        <taxon>Vertebrata</taxon>
        <taxon>Euteleostomi</taxon>
        <taxon>Actinopterygii</taxon>
        <taxon>Neopterygii</taxon>
        <taxon>Teleostei</taxon>
        <taxon>Neoteleostei</taxon>
        <taxon>Acanthomorphata</taxon>
        <taxon>Eupercaria</taxon>
        <taxon>Perciformes</taxon>
        <taxon>Cottioidei</taxon>
        <taxon>Cottales</taxon>
        <taxon>Liparidae</taxon>
        <taxon>Liparis</taxon>
    </lineage>
</organism>
<accession>A0A4Z2GJW3</accession>
<sequence length="85" mass="9038">MSSWWMGQRYGGISNFLKRENGGGKPSCEERDIEVIAGGKGEAQQGTLVTFGDRSDGSCVRIAAAARTARSKSGNTLKASVIRTD</sequence>
<keyword evidence="2" id="KW-1185">Reference proteome</keyword>
<reference evidence="1 2" key="1">
    <citation type="submission" date="2019-03" db="EMBL/GenBank/DDBJ databases">
        <title>First draft genome of Liparis tanakae, snailfish: a comprehensive survey of snailfish specific genes.</title>
        <authorList>
            <person name="Kim W."/>
            <person name="Song I."/>
            <person name="Jeong J.-H."/>
            <person name="Kim D."/>
            <person name="Kim S."/>
            <person name="Ryu S."/>
            <person name="Song J.Y."/>
            <person name="Lee S.K."/>
        </authorList>
    </citation>
    <scope>NUCLEOTIDE SEQUENCE [LARGE SCALE GENOMIC DNA]</scope>
    <source>
        <tissue evidence="1">Muscle</tissue>
    </source>
</reference>
<gene>
    <name evidence="1" type="ORF">EYF80_036264</name>
</gene>
<dbReference type="EMBL" id="SRLO01000514">
    <property type="protein sequence ID" value="TNN53491.1"/>
    <property type="molecule type" value="Genomic_DNA"/>
</dbReference>
<protein>
    <submittedName>
        <fullName evidence="1">Uncharacterized protein</fullName>
    </submittedName>
</protein>
<comment type="caution">
    <text evidence="1">The sequence shown here is derived from an EMBL/GenBank/DDBJ whole genome shotgun (WGS) entry which is preliminary data.</text>
</comment>
<dbReference type="Proteomes" id="UP000314294">
    <property type="component" value="Unassembled WGS sequence"/>
</dbReference>
<proteinExistence type="predicted"/>
<evidence type="ECO:0000313" key="2">
    <source>
        <dbReference type="Proteomes" id="UP000314294"/>
    </source>
</evidence>
<evidence type="ECO:0000313" key="1">
    <source>
        <dbReference type="EMBL" id="TNN53491.1"/>
    </source>
</evidence>